<dbReference type="Proteomes" id="UP001266099">
    <property type="component" value="Unassembled WGS sequence"/>
</dbReference>
<dbReference type="Gene3D" id="3.30.200.20">
    <property type="entry name" value="Phosphorylase Kinase, domain 1"/>
    <property type="match status" value="1"/>
</dbReference>
<dbReference type="PROSITE" id="PS50011">
    <property type="entry name" value="PROTEIN_KINASE_DOM"/>
    <property type="match status" value="1"/>
</dbReference>
<evidence type="ECO:0000256" key="4">
    <source>
        <dbReference type="ARBA" id="ARBA00022840"/>
    </source>
</evidence>
<dbReference type="SUPFAM" id="SSF56112">
    <property type="entry name" value="Protein kinase-like (PK-like)"/>
    <property type="match status" value="1"/>
</dbReference>
<evidence type="ECO:0000256" key="1">
    <source>
        <dbReference type="ARBA" id="ARBA00022679"/>
    </source>
</evidence>
<dbReference type="EMBL" id="JAVDUJ010000001">
    <property type="protein sequence ID" value="MDR6939801.1"/>
    <property type="molecule type" value="Genomic_DNA"/>
</dbReference>
<dbReference type="InterPro" id="IPR008271">
    <property type="entry name" value="Ser/Thr_kinase_AS"/>
</dbReference>
<dbReference type="InterPro" id="IPR011009">
    <property type="entry name" value="Kinase-like_dom_sf"/>
</dbReference>
<keyword evidence="6" id="KW-0472">Membrane</keyword>
<evidence type="ECO:0000256" key="5">
    <source>
        <dbReference type="PROSITE-ProRule" id="PRU10141"/>
    </source>
</evidence>
<evidence type="ECO:0000313" key="8">
    <source>
        <dbReference type="EMBL" id="MDR6939801.1"/>
    </source>
</evidence>
<dbReference type="Gene3D" id="1.10.510.10">
    <property type="entry name" value="Transferase(Phosphotransferase) domain 1"/>
    <property type="match status" value="1"/>
</dbReference>
<sequence>MCEENSVTAPKIKTAARSDNADAANFLPALSAAATDLPRMLDGYQLIRKIGAGGMSTVFEAISPDGTAVALKLLHPSFGDTANARSRLRREVAMLQRLHGDHVAQILDAELAGENLFIVTELIEGLTLEADVQREGRYTEEDLVRLGEQLAIALSAVHDAGILHRDLKPSNVMLRGETPVLIDFGISQGGADTRLTQTGFLTHTPGFCDPRVIQGCEPDEAADWWALSAVLAYAATGVRPFGGGLPAAVMHRVLHETPDLPHLDHRIAALFRAALVPDLTQRLTYSQLLIALADPQIMPDLVDQGTLTFRPEAVEQNVQTRVLDAEMEAETIALVSGEIDLPTLQTTQETAVNSWQETFSLAAVQNEFLESSQMQIPLTEPVAQMRTPPLAQTRKYPAPNSLPQGVNQMPAPQMVSAAALTAQNPLLAQADAGSGVTDVSENFLAGYTIKPLKHYRMITLCIGVFVALIGAHLPLLTMGGVICVGAILGTVGILREKLIARRIRRGMAANSDSGILLAYFPIAFLSGILRSVFAGSLGVLSGGLLLLVGGRNLGAGGTADEVAAAGLAWFGRIVAAFTQFNGVPTLFAFAIAIVIYWFFPTSQPMRTGLRVALERLIPARRYYFYGLLLMLLAIFFVFLSGLFSSSGNSWPLW</sequence>
<accession>A0ABU1T354</accession>
<dbReference type="SMART" id="SM00220">
    <property type="entry name" value="S_TKc"/>
    <property type="match status" value="1"/>
</dbReference>
<evidence type="ECO:0000256" key="3">
    <source>
        <dbReference type="ARBA" id="ARBA00022777"/>
    </source>
</evidence>
<keyword evidence="3 8" id="KW-0418">Kinase</keyword>
<keyword evidence="6" id="KW-1133">Transmembrane helix</keyword>
<proteinExistence type="predicted"/>
<feature type="transmembrane region" description="Helical" evidence="6">
    <location>
        <begin position="462"/>
        <end position="494"/>
    </location>
</feature>
<feature type="domain" description="Protein kinase" evidence="7">
    <location>
        <begin position="44"/>
        <end position="297"/>
    </location>
</feature>
<dbReference type="Pfam" id="PF00069">
    <property type="entry name" value="Pkinase"/>
    <property type="match status" value="1"/>
</dbReference>
<evidence type="ECO:0000313" key="9">
    <source>
        <dbReference type="Proteomes" id="UP001266099"/>
    </source>
</evidence>
<keyword evidence="1" id="KW-0808">Transferase</keyword>
<evidence type="ECO:0000256" key="2">
    <source>
        <dbReference type="ARBA" id="ARBA00022741"/>
    </source>
</evidence>
<dbReference type="PANTHER" id="PTHR43289">
    <property type="entry name" value="MITOGEN-ACTIVATED PROTEIN KINASE KINASE KINASE 20-RELATED"/>
    <property type="match status" value="1"/>
</dbReference>
<evidence type="ECO:0000259" key="7">
    <source>
        <dbReference type="PROSITE" id="PS50011"/>
    </source>
</evidence>
<comment type="caution">
    <text evidence="8">The sequence shown here is derived from an EMBL/GenBank/DDBJ whole genome shotgun (WGS) entry which is preliminary data.</text>
</comment>
<dbReference type="InterPro" id="IPR017441">
    <property type="entry name" value="Protein_kinase_ATP_BS"/>
</dbReference>
<name>A0ABU1T354_9ACTO</name>
<dbReference type="GO" id="GO:0004674">
    <property type="term" value="F:protein serine/threonine kinase activity"/>
    <property type="evidence" value="ECO:0007669"/>
    <property type="project" value="UniProtKB-KW"/>
</dbReference>
<keyword evidence="9" id="KW-1185">Reference proteome</keyword>
<protein>
    <submittedName>
        <fullName evidence="8">Serine/threonine protein kinase</fullName>
    </submittedName>
</protein>
<dbReference type="PROSITE" id="PS00108">
    <property type="entry name" value="PROTEIN_KINASE_ST"/>
    <property type="match status" value="1"/>
</dbReference>
<gene>
    <name evidence="8" type="ORF">J2S36_001344</name>
</gene>
<keyword evidence="4 5" id="KW-0067">ATP-binding</keyword>
<dbReference type="InterPro" id="IPR000719">
    <property type="entry name" value="Prot_kinase_dom"/>
</dbReference>
<feature type="transmembrane region" description="Helical" evidence="6">
    <location>
        <begin position="515"/>
        <end position="548"/>
    </location>
</feature>
<evidence type="ECO:0000256" key="6">
    <source>
        <dbReference type="SAM" id="Phobius"/>
    </source>
</evidence>
<feature type="binding site" evidence="5">
    <location>
        <position position="72"/>
    </location>
    <ligand>
        <name>ATP</name>
        <dbReference type="ChEBI" id="CHEBI:30616"/>
    </ligand>
</feature>
<keyword evidence="8" id="KW-0723">Serine/threonine-protein kinase</keyword>
<keyword evidence="2 5" id="KW-0547">Nucleotide-binding</keyword>
<feature type="transmembrane region" description="Helical" evidence="6">
    <location>
        <begin position="622"/>
        <end position="643"/>
    </location>
</feature>
<dbReference type="PROSITE" id="PS00107">
    <property type="entry name" value="PROTEIN_KINASE_ATP"/>
    <property type="match status" value="1"/>
</dbReference>
<keyword evidence="6" id="KW-0812">Transmembrane</keyword>
<dbReference type="CDD" id="cd14014">
    <property type="entry name" value="STKc_PknB_like"/>
    <property type="match status" value="1"/>
</dbReference>
<organism evidence="8 9">
    <name type="scientific">Arcanobacterium hippocoleae</name>
    <dbReference type="NCBI Taxonomy" id="149017"/>
    <lineage>
        <taxon>Bacteria</taxon>
        <taxon>Bacillati</taxon>
        <taxon>Actinomycetota</taxon>
        <taxon>Actinomycetes</taxon>
        <taxon>Actinomycetales</taxon>
        <taxon>Actinomycetaceae</taxon>
        <taxon>Arcanobacterium</taxon>
    </lineage>
</organism>
<feature type="transmembrane region" description="Helical" evidence="6">
    <location>
        <begin position="582"/>
        <end position="601"/>
    </location>
</feature>
<dbReference type="PANTHER" id="PTHR43289:SF34">
    <property type="entry name" value="SERINE_THREONINE-PROTEIN KINASE YBDM-RELATED"/>
    <property type="match status" value="1"/>
</dbReference>
<reference evidence="8 9" key="1">
    <citation type="submission" date="2023-07" db="EMBL/GenBank/DDBJ databases">
        <title>Sequencing the genomes of 1000 actinobacteria strains.</title>
        <authorList>
            <person name="Klenk H.-P."/>
        </authorList>
    </citation>
    <scope>NUCLEOTIDE SEQUENCE [LARGE SCALE GENOMIC DNA]</scope>
    <source>
        <strain evidence="8 9">DSM 15539</strain>
    </source>
</reference>